<feature type="coiled-coil region" evidence="8">
    <location>
        <begin position="747"/>
        <end position="784"/>
    </location>
</feature>
<dbReference type="InterPro" id="IPR027417">
    <property type="entry name" value="P-loop_NTPase"/>
</dbReference>
<evidence type="ECO:0000313" key="13">
    <source>
        <dbReference type="Proteomes" id="UP000722485"/>
    </source>
</evidence>
<dbReference type="OrthoDB" id="422637at2759"/>
<dbReference type="GO" id="GO:0005524">
    <property type="term" value="F:ATP binding"/>
    <property type="evidence" value="ECO:0007669"/>
    <property type="project" value="UniProtKB-KW"/>
</dbReference>
<dbReference type="PROSITE" id="PS00211">
    <property type="entry name" value="ABC_TRANSPORTER_1"/>
    <property type="match status" value="1"/>
</dbReference>
<dbReference type="PROSITE" id="PS50893">
    <property type="entry name" value="ABC_TRANSPORTER_2"/>
    <property type="match status" value="1"/>
</dbReference>
<dbReference type="PANTHER" id="PTHR11384:SF67">
    <property type="entry name" value="ATP-BINDING CASSETTE SUB-FAMILY D MEMBER 1"/>
    <property type="match status" value="1"/>
</dbReference>
<evidence type="ECO:0000313" key="12">
    <source>
        <dbReference type="EMBL" id="KAF7543451.1"/>
    </source>
</evidence>
<keyword evidence="13" id="KW-1185">Reference proteome</keyword>
<keyword evidence="8" id="KW-0175">Coiled coil</keyword>
<keyword evidence="3 10" id="KW-0812">Transmembrane</keyword>
<feature type="transmembrane region" description="Helical" evidence="10">
    <location>
        <begin position="1174"/>
        <end position="1197"/>
    </location>
</feature>
<name>A0A9P5LCD3_9HYPO</name>
<gene>
    <name evidence="12" type="ORF">G7Z17_g10723</name>
</gene>
<dbReference type="Pfam" id="PF00005">
    <property type="entry name" value="ABC_tran"/>
    <property type="match status" value="1"/>
</dbReference>
<evidence type="ECO:0000256" key="5">
    <source>
        <dbReference type="ARBA" id="ARBA00022840"/>
    </source>
</evidence>
<feature type="region of interest" description="Disordered" evidence="9">
    <location>
        <begin position="1356"/>
        <end position="1383"/>
    </location>
</feature>
<keyword evidence="2" id="KW-0813">Transport</keyword>
<evidence type="ECO:0000256" key="10">
    <source>
        <dbReference type="SAM" id="Phobius"/>
    </source>
</evidence>
<dbReference type="InterPro" id="IPR050835">
    <property type="entry name" value="ABC_transporter_sub-D"/>
</dbReference>
<evidence type="ECO:0000256" key="1">
    <source>
        <dbReference type="ARBA" id="ARBA00008575"/>
    </source>
</evidence>
<dbReference type="Gene3D" id="3.40.50.300">
    <property type="entry name" value="P-loop containing nucleotide triphosphate hydrolases"/>
    <property type="match status" value="1"/>
</dbReference>
<dbReference type="CDD" id="cd03223">
    <property type="entry name" value="ABCD_peroxisomal_ALDP"/>
    <property type="match status" value="1"/>
</dbReference>
<sequence>MAAQSTLRLTAAEELLAAFIDKWSGRIKSKLRGTSRTTRILATLALATSIILGAEGGRRWWKNRREEREQGRKLLRTNSYLHNKDGSRTIYVPYKDSTSKVVIRPTKPLTFDAHRRLFLNPPRVSGLRDGTVPSAQTKPGLNLAFLHQFLSLMSIMIPRWSSKEAGLLLSHAVFLMLRTYLSLVVARLDGAIVRDLVAGNGKQFLLGLVKWCGLGGFASYTNAMIKYLESKVSIAFRTRLTRYIHDLYLNDNLNYYKLSNMDGGVGQGADQFITQDLTLFCSSAANIYSSLGKPFVDLCVFNYQLYRSLGPLAITGLMSNYFLTASILRRLSPPFGKLKAVEGRKEGDFRSLHARLIANAEEVAFYGGAEMEKTFLNREFKSLKTWMEGIYMLKIRYNILEDFILKYSWSAYGYLLSSLPVFLPAWGGMGGAAEMAESGIRGGRERNRMKDFITNKRLMLSLADAGGRMMYSIKDLAELAGYTSRVYTLISTLHRVHADAYQLRTGQNELYSLSDVQGTIQKGFDGVRFEHVPVVAPSLWPQGGEELVESLSIVVRSGEHLLISGPNGVGKTAISRILAGLWPVYRGLVSRPKDIGQDGIMCLPQRPYLSPGTLRDQVIYPDSHVDMREKRKSEDDLKRILDEARLGYLPDREGGWDTRKEWKDVLSGGEKQRMGFARLLYHEPQYAIIDEGTSAVSSDVEGLLYETCKEKGITLITISTRASLKKYHTFNLILGMGERADEWEFERIGTEREKMQVEKELHDLRERLAQVDEWKRRRDEIEVELAAVWTEQGEELAAPESLGDSAEMVEADSGTGTIDAPRPHARCGLAGGDPGSGGQGPRRGLSLLALGQLAWLRCGAAVGRFDGAHSCTVAPGLMSRTLSRLGAPFPGDEATTDRTGETGQDAARGLCNSVSESEGPELAAAEGVVWLAGDGWKQRGWLYVSWVIGRLEQQRRSLPIVVGRGAQLAASLPLLSLVSVGLAFRLEIVQLPFSTLNDDRHHAADNNYHRPPIDRFTGLDQATQLINQTRALKPGPNFFKRPKAMIRGHGHGRGPGSVSSRSSLNGVGFLPVIAENEVATPHPSTPKPVVAHLSNTPIPLRVPQKSPRRSSPGVSPRGLPPPYVPPYIMVGAPTLNPPPPSYKEADREAQDQEARMQRGEYGGRRKHVDRWCCVLGVSVAVLVVVAIGLAVGLTIGLQDKDQEKHNQGNDSLDEGFPVGSFSFDVDLQETTTDCVSNPSTWRCYPYTEGDSATFYWVITADSSSAYTISSTENPFAPSFVNRSLAVLDAGKTTERLRFSFSMSKSVVPSDKLTSDNRAATCTFDDTRFEATLWTQRHGNQTIEPQPGDVKFGSWPGNAEIAQSKAGTQGPPKCEDSSGNSIGDVKAKSGTCECRYSNFDN</sequence>
<dbReference type="InterPro" id="IPR003439">
    <property type="entry name" value="ABC_transporter-like_ATP-bd"/>
</dbReference>
<dbReference type="Proteomes" id="UP000722485">
    <property type="component" value="Unassembled WGS sequence"/>
</dbReference>
<dbReference type="GO" id="GO:0005324">
    <property type="term" value="F:long-chain fatty acid transmembrane transporter activity"/>
    <property type="evidence" value="ECO:0007669"/>
    <property type="project" value="TreeGrafter"/>
</dbReference>
<dbReference type="Pfam" id="PF06472">
    <property type="entry name" value="ABC_membrane_2"/>
    <property type="match status" value="1"/>
</dbReference>
<dbReference type="InterPro" id="IPR003593">
    <property type="entry name" value="AAA+_ATPase"/>
</dbReference>
<evidence type="ECO:0000256" key="4">
    <source>
        <dbReference type="ARBA" id="ARBA00022741"/>
    </source>
</evidence>
<dbReference type="PANTHER" id="PTHR11384">
    <property type="entry name" value="ATP-BINDING CASSETTE, SUB-FAMILY D MEMBER"/>
    <property type="match status" value="1"/>
</dbReference>
<dbReference type="GO" id="GO:0006635">
    <property type="term" value="P:fatty acid beta-oxidation"/>
    <property type="evidence" value="ECO:0007669"/>
    <property type="project" value="TreeGrafter"/>
</dbReference>
<keyword evidence="6 10" id="KW-1133">Transmembrane helix</keyword>
<reference evidence="12" key="1">
    <citation type="submission" date="2020-03" db="EMBL/GenBank/DDBJ databases">
        <title>Draft Genome Sequence of Cylindrodendrum hubeiense.</title>
        <authorList>
            <person name="Buettner E."/>
            <person name="Kellner H."/>
        </authorList>
    </citation>
    <scope>NUCLEOTIDE SEQUENCE</scope>
    <source>
        <strain evidence="12">IHI 201604</strain>
    </source>
</reference>
<dbReference type="GO" id="GO:0007031">
    <property type="term" value="P:peroxisome organization"/>
    <property type="evidence" value="ECO:0007669"/>
    <property type="project" value="TreeGrafter"/>
</dbReference>
<dbReference type="GO" id="GO:0005778">
    <property type="term" value="C:peroxisomal membrane"/>
    <property type="evidence" value="ECO:0007669"/>
    <property type="project" value="TreeGrafter"/>
</dbReference>
<evidence type="ECO:0000256" key="2">
    <source>
        <dbReference type="ARBA" id="ARBA00022448"/>
    </source>
</evidence>
<dbReference type="GO" id="GO:0042760">
    <property type="term" value="P:very long-chain fatty acid catabolic process"/>
    <property type="evidence" value="ECO:0007669"/>
    <property type="project" value="TreeGrafter"/>
</dbReference>
<keyword evidence="7 10" id="KW-0472">Membrane</keyword>
<feature type="domain" description="ABC transporter" evidence="11">
    <location>
        <begin position="527"/>
        <end position="761"/>
    </location>
</feature>
<organism evidence="12 13">
    <name type="scientific">Cylindrodendrum hubeiense</name>
    <dbReference type="NCBI Taxonomy" id="595255"/>
    <lineage>
        <taxon>Eukaryota</taxon>
        <taxon>Fungi</taxon>
        <taxon>Dikarya</taxon>
        <taxon>Ascomycota</taxon>
        <taxon>Pezizomycotina</taxon>
        <taxon>Sordariomycetes</taxon>
        <taxon>Hypocreomycetidae</taxon>
        <taxon>Hypocreales</taxon>
        <taxon>Nectriaceae</taxon>
        <taxon>Cylindrodendrum</taxon>
    </lineage>
</organism>
<proteinExistence type="inferred from homology"/>
<dbReference type="InterPro" id="IPR017871">
    <property type="entry name" value="ABC_transporter-like_CS"/>
</dbReference>
<feature type="region of interest" description="Disordered" evidence="9">
    <location>
        <begin position="1079"/>
        <end position="1122"/>
    </location>
</feature>
<evidence type="ECO:0000256" key="3">
    <source>
        <dbReference type="ARBA" id="ARBA00022692"/>
    </source>
</evidence>
<dbReference type="InterPro" id="IPR011527">
    <property type="entry name" value="ABC1_TM_dom"/>
</dbReference>
<comment type="caution">
    <text evidence="12">The sequence shown here is derived from an EMBL/GenBank/DDBJ whole genome shotgun (WGS) entry which is preliminary data.</text>
</comment>
<dbReference type="GO" id="GO:0140359">
    <property type="term" value="F:ABC-type transporter activity"/>
    <property type="evidence" value="ECO:0007669"/>
    <property type="project" value="InterPro"/>
</dbReference>
<evidence type="ECO:0000256" key="6">
    <source>
        <dbReference type="ARBA" id="ARBA00022989"/>
    </source>
</evidence>
<evidence type="ECO:0000256" key="9">
    <source>
        <dbReference type="SAM" id="MobiDB-lite"/>
    </source>
</evidence>
<keyword evidence="4" id="KW-0547">Nucleotide-binding</keyword>
<evidence type="ECO:0000259" key="11">
    <source>
        <dbReference type="PROSITE" id="PS50893"/>
    </source>
</evidence>
<protein>
    <recommendedName>
        <fullName evidence="11">ABC transporter domain-containing protein</fullName>
    </recommendedName>
</protein>
<dbReference type="GO" id="GO:0016887">
    <property type="term" value="F:ATP hydrolysis activity"/>
    <property type="evidence" value="ECO:0007669"/>
    <property type="project" value="InterPro"/>
</dbReference>
<dbReference type="EMBL" id="JAANBB010000365">
    <property type="protein sequence ID" value="KAF7543451.1"/>
    <property type="molecule type" value="Genomic_DNA"/>
</dbReference>
<dbReference type="GO" id="GO:0015910">
    <property type="term" value="P:long-chain fatty acid import into peroxisome"/>
    <property type="evidence" value="ECO:0007669"/>
    <property type="project" value="TreeGrafter"/>
</dbReference>
<evidence type="ECO:0000256" key="8">
    <source>
        <dbReference type="SAM" id="Coils"/>
    </source>
</evidence>
<keyword evidence="5" id="KW-0067">ATP-binding</keyword>
<dbReference type="SUPFAM" id="SSF52540">
    <property type="entry name" value="P-loop containing nucleoside triphosphate hydrolases"/>
    <property type="match status" value="1"/>
</dbReference>
<evidence type="ECO:0000256" key="7">
    <source>
        <dbReference type="ARBA" id="ARBA00023136"/>
    </source>
</evidence>
<comment type="similarity">
    <text evidence="1">Belongs to the ABC transporter superfamily. ABCD family. Peroxisomal fatty acyl CoA transporter (TC 3.A.1.203) subfamily.</text>
</comment>
<accession>A0A9P5LCD3</accession>
<dbReference type="SMART" id="SM00382">
    <property type="entry name" value="AAA"/>
    <property type="match status" value="1"/>
</dbReference>